<keyword evidence="1" id="KW-0560">Oxidoreductase</keyword>
<dbReference type="Pfam" id="PF01494">
    <property type="entry name" value="FAD_binding_3"/>
    <property type="match status" value="1"/>
</dbReference>
<dbReference type="InterPro" id="IPR036188">
    <property type="entry name" value="FAD/NAD-bd_sf"/>
</dbReference>
<dbReference type="SUPFAM" id="SSF51905">
    <property type="entry name" value="FAD/NAD(P)-binding domain"/>
    <property type="match status" value="1"/>
</dbReference>
<dbReference type="InterPro" id="IPR002938">
    <property type="entry name" value="FAD-bd"/>
</dbReference>
<dbReference type="PANTHER" id="PTHR13789">
    <property type="entry name" value="MONOOXYGENASE"/>
    <property type="match status" value="1"/>
</dbReference>
<dbReference type="InterPro" id="IPR050493">
    <property type="entry name" value="FAD-dep_Monooxygenase_BioMet"/>
</dbReference>
<dbReference type="Proteomes" id="UP000051562">
    <property type="component" value="Unassembled WGS sequence"/>
</dbReference>
<accession>A0A0Q3SWW7</accession>
<evidence type="ECO:0000313" key="5">
    <source>
        <dbReference type="EMBL" id="SKB33631.1"/>
    </source>
</evidence>
<gene>
    <name evidence="4" type="ORF">ARD30_05275</name>
    <name evidence="5" type="ORF">SAMN05660750_00150</name>
</gene>
<dbReference type="RefSeq" id="WP_055728912.1">
    <property type="nucleotide sequence ID" value="NZ_FUYX01000001.1"/>
</dbReference>
<evidence type="ECO:0000259" key="3">
    <source>
        <dbReference type="Pfam" id="PF01494"/>
    </source>
</evidence>
<dbReference type="Gene3D" id="3.50.50.60">
    <property type="entry name" value="FAD/NAD(P)-binding domain"/>
    <property type="match status" value="1"/>
</dbReference>
<evidence type="ECO:0000256" key="1">
    <source>
        <dbReference type="ARBA" id="ARBA00023002"/>
    </source>
</evidence>
<dbReference type="EMBL" id="FUYX01000001">
    <property type="protein sequence ID" value="SKB33631.1"/>
    <property type="molecule type" value="Genomic_DNA"/>
</dbReference>
<dbReference type="PANTHER" id="PTHR13789:SF309">
    <property type="entry name" value="PUTATIVE (AFU_ORTHOLOGUE AFUA_6G14510)-RELATED"/>
    <property type="match status" value="1"/>
</dbReference>
<evidence type="ECO:0000313" key="7">
    <source>
        <dbReference type="Proteomes" id="UP000190130"/>
    </source>
</evidence>
<dbReference type="GO" id="GO:0004497">
    <property type="term" value="F:monooxygenase activity"/>
    <property type="evidence" value="ECO:0007669"/>
    <property type="project" value="UniProtKB-KW"/>
</dbReference>
<evidence type="ECO:0000313" key="6">
    <source>
        <dbReference type="Proteomes" id="UP000051562"/>
    </source>
</evidence>
<protein>
    <submittedName>
        <fullName evidence="5">2-polyprenyl-6-methoxyphenol hydroxylase</fullName>
    </submittedName>
    <submittedName>
        <fullName evidence="4">Glutamate synthase</fullName>
    </submittedName>
</protein>
<dbReference type="AlphaFoldDB" id="A0A0Q3SWW7"/>
<reference evidence="5 7" key="2">
    <citation type="submission" date="2017-02" db="EMBL/GenBank/DDBJ databases">
        <authorList>
            <person name="Peterson S.W."/>
        </authorList>
    </citation>
    <scope>NUCLEOTIDE SEQUENCE [LARGE SCALE GENOMIC DNA]</scope>
    <source>
        <strain evidence="5 7">DSM 9653</strain>
    </source>
</reference>
<dbReference type="OrthoDB" id="5499180at2"/>
<dbReference type="STRING" id="53254.SAMN05660750_00150"/>
<name>A0A0Q3SWW7_9HYPH</name>
<keyword evidence="6" id="KW-1185">Reference proteome</keyword>
<dbReference type="Proteomes" id="UP000190130">
    <property type="component" value="Unassembled WGS sequence"/>
</dbReference>
<dbReference type="GO" id="GO:0071949">
    <property type="term" value="F:FAD binding"/>
    <property type="evidence" value="ECO:0007669"/>
    <property type="project" value="InterPro"/>
</dbReference>
<dbReference type="PRINTS" id="PR00420">
    <property type="entry name" value="RNGMNOXGNASE"/>
</dbReference>
<feature type="domain" description="FAD-binding" evidence="3">
    <location>
        <begin position="5"/>
        <end position="335"/>
    </location>
</feature>
<sequence length="417" mass="44174">MSRRYDIAVAGCGPAGLAAALLFERAGHRVTLVERFAAPQPLGSGLILQPTGLAVLRELGLAATISARGSRIERLYGLGAASGSVVLDVRYAALGPAASGLGVHRGSLFETLFDAVTARGIAIETGCEVVDAEPGSGGQTLLHLQGGRRLGPFDLVVDALGARSPLLGRALRPARQRSLGYGAIWANVPLAEGFDPHALEQRYRRASVMVGVLPIGRAPGADATLASFFWSLKPDSHAGWKARGLAAWKDEVLGHWPQTAPLLAHLDDADQLLLATYRHHTLPVPAGRGIAFVGDCAHSTSPQLGQGANMALLDAFALASAVAEERDIAAALQRYARLRRGHVRLYQAASRLFTPFYQSDSRLLPLIRDRLVPPLARVPGVDRQLALLVAGLYGDPLRTLKLGPAFPMEPARASVQA</sequence>
<evidence type="ECO:0000313" key="4">
    <source>
        <dbReference type="EMBL" id="KQK29762.1"/>
    </source>
</evidence>
<organism evidence="4 6">
    <name type="scientific">Bosea thiooxidans</name>
    <dbReference type="NCBI Taxonomy" id="53254"/>
    <lineage>
        <taxon>Bacteria</taxon>
        <taxon>Pseudomonadati</taxon>
        <taxon>Pseudomonadota</taxon>
        <taxon>Alphaproteobacteria</taxon>
        <taxon>Hyphomicrobiales</taxon>
        <taxon>Boseaceae</taxon>
        <taxon>Bosea</taxon>
    </lineage>
</organism>
<reference evidence="4 6" key="1">
    <citation type="submission" date="2015-10" db="EMBL/GenBank/DDBJ databases">
        <title>Draft genome of Bosea thiooxidans.</title>
        <authorList>
            <person name="Wang X."/>
        </authorList>
    </citation>
    <scope>NUCLEOTIDE SEQUENCE [LARGE SCALE GENOMIC DNA]</scope>
    <source>
        <strain evidence="4 6">CGMCC 9174</strain>
    </source>
</reference>
<proteinExistence type="predicted"/>
<evidence type="ECO:0000256" key="2">
    <source>
        <dbReference type="ARBA" id="ARBA00023033"/>
    </source>
</evidence>
<keyword evidence="2" id="KW-0503">Monooxygenase</keyword>
<dbReference type="EMBL" id="LMAR01000045">
    <property type="protein sequence ID" value="KQK29762.1"/>
    <property type="molecule type" value="Genomic_DNA"/>
</dbReference>